<dbReference type="PANTHER" id="PTHR36922:SF1">
    <property type="entry name" value="DUF1993 DOMAIN-CONTAINING PROTEIN"/>
    <property type="match status" value="1"/>
</dbReference>
<dbReference type="OrthoDB" id="338237at2"/>
<keyword evidence="2" id="KW-1185">Reference proteome</keyword>
<dbReference type="PANTHER" id="PTHR36922">
    <property type="entry name" value="BLL2446 PROTEIN"/>
    <property type="match status" value="1"/>
</dbReference>
<dbReference type="InParanoid" id="A0A371RH54"/>
<accession>A0A371RH54</accession>
<sequence>MSLPLSQLAKSTTGRTFGSLINILTKAEAYAAERGTDEAVLLGWRLAPDMFPMSRQIQIASDISARGMARLAGVEIPSKDDTEKSFADLRERASWASAYIKDLDDASIDADPDGTVTFPVGRDGETMTLPRQAYLCHFILPNLYFHASTAYGLLRSCGVPLGKRDFLGG</sequence>
<comment type="caution">
    <text evidence="1">The sequence shown here is derived from an EMBL/GenBank/DDBJ whole genome shotgun (WGS) entry which is preliminary data.</text>
</comment>
<name>A0A371RH54_9PROT</name>
<gene>
    <name evidence="1" type="ORF">DX908_05350</name>
</gene>
<reference evidence="1 2" key="1">
    <citation type="submission" date="2018-08" db="EMBL/GenBank/DDBJ databases">
        <title>Parvularcula sp. SM1705, isolated from surface water of the South Sea China.</title>
        <authorList>
            <person name="Sun L."/>
        </authorList>
    </citation>
    <scope>NUCLEOTIDE SEQUENCE [LARGE SCALE GENOMIC DNA]</scope>
    <source>
        <strain evidence="1 2">SM1705</strain>
    </source>
</reference>
<dbReference type="InterPro" id="IPR034660">
    <property type="entry name" value="DinB/YfiT-like"/>
</dbReference>
<dbReference type="Gene3D" id="1.20.120.450">
    <property type="entry name" value="dinb family like domain"/>
    <property type="match status" value="1"/>
</dbReference>
<evidence type="ECO:0000313" key="1">
    <source>
        <dbReference type="EMBL" id="RFB04755.1"/>
    </source>
</evidence>
<dbReference type="AlphaFoldDB" id="A0A371RH54"/>
<dbReference type="Pfam" id="PF09351">
    <property type="entry name" value="DUF1993"/>
    <property type="match status" value="1"/>
</dbReference>
<evidence type="ECO:0000313" key="2">
    <source>
        <dbReference type="Proteomes" id="UP000264589"/>
    </source>
</evidence>
<dbReference type="EMBL" id="QUQO01000001">
    <property type="protein sequence ID" value="RFB04755.1"/>
    <property type="molecule type" value="Genomic_DNA"/>
</dbReference>
<dbReference type="Proteomes" id="UP000264589">
    <property type="component" value="Unassembled WGS sequence"/>
</dbReference>
<protein>
    <submittedName>
        <fullName evidence="1">DUF1993 domain-containing protein</fullName>
    </submittedName>
</protein>
<proteinExistence type="predicted"/>
<dbReference type="InterPro" id="IPR018531">
    <property type="entry name" value="DUF1993"/>
</dbReference>
<organism evidence="1 2">
    <name type="scientific">Parvularcula marina</name>
    <dbReference type="NCBI Taxonomy" id="2292771"/>
    <lineage>
        <taxon>Bacteria</taxon>
        <taxon>Pseudomonadati</taxon>
        <taxon>Pseudomonadota</taxon>
        <taxon>Alphaproteobacteria</taxon>
        <taxon>Parvularculales</taxon>
        <taxon>Parvularculaceae</taxon>
        <taxon>Parvularcula</taxon>
    </lineage>
</organism>
<dbReference type="RefSeq" id="WP_116391388.1">
    <property type="nucleotide sequence ID" value="NZ_QUQO01000001.1"/>
</dbReference>
<dbReference type="SUPFAM" id="SSF109854">
    <property type="entry name" value="DinB/YfiT-like putative metalloenzymes"/>
    <property type="match status" value="1"/>
</dbReference>